<accession>A0AAD7H203</accession>
<dbReference type="AlphaFoldDB" id="A0AAD7H203"/>
<gene>
    <name evidence="1" type="ORF">B0H17DRAFT_1190164</name>
</gene>
<protein>
    <submittedName>
        <fullName evidence="1">Uncharacterized protein</fullName>
    </submittedName>
</protein>
<keyword evidence="2" id="KW-1185">Reference proteome</keyword>
<evidence type="ECO:0000313" key="2">
    <source>
        <dbReference type="Proteomes" id="UP001221757"/>
    </source>
</evidence>
<evidence type="ECO:0000313" key="1">
    <source>
        <dbReference type="EMBL" id="KAJ7710424.1"/>
    </source>
</evidence>
<sequence>MAYLDLTNVIPLTTQSELWPVVSLPLLDSVRLQQGVESCNTLLRHIVIPPSARVSVIGTDTIDNGMDITSILASARASSAPPLRWMELHSSELSGLPSMTMQTFTDILARLLEQIMTNIPCSQIPHLDCRTAAHITVTSWKILLAGLLALETVHTLATTGPELFKAVLWPRAYGYGRQDISKAAPALHALQRMLVMLHARGTPLELLQVDQQPGFVEIGAYEWEGLVKTYIEYSL</sequence>
<dbReference type="Proteomes" id="UP001221757">
    <property type="component" value="Unassembled WGS sequence"/>
</dbReference>
<comment type="caution">
    <text evidence="1">The sequence shown here is derived from an EMBL/GenBank/DDBJ whole genome shotgun (WGS) entry which is preliminary data.</text>
</comment>
<dbReference type="EMBL" id="JARKIE010000001">
    <property type="protein sequence ID" value="KAJ7710424.1"/>
    <property type="molecule type" value="Genomic_DNA"/>
</dbReference>
<reference evidence="1" key="1">
    <citation type="submission" date="2023-03" db="EMBL/GenBank/DDBJ databases">
        <title>Massive genome expansion in bonnet fungi (Mycena s.s.) driven by repeated elements and novel gene families across ecological guilds.</title>
        <authorList>
            <consortium name="Lawrence Berkeley National Laboratory"/>
            <person name="Harder C.B."/>
            <person name="Miyauchi S."/>
            <person name="Viragh M."/>
            <person name="Kuo A."/>
            <person name="Thoen E."/>
            <person name="Andreopoulos B."/>
            <person name="Lu D."/>
            <person name="Skrede I."/>
            <person name="Drula E."/>
            <person name="Henrissat B."/>
            <person name="Morin E."/>
            <person name="Kohler A."/>
            <person name="Barry K."/>
            <person name="LaButti K."/>
            <person name="Morin E."/>
            <person name="Salamov A."/>
            <person name="Lipzen A."/>
            <person name="Mereny Z."/>
            <person name="Hegedus B."/>
            <person name="Baldrian P."/>
            <person name="Stursova M."/>
            <person name="Weitz H."/>
            <person name="Taylor A."/>
            <person name="Grigoriev I.V."/>
            <person name="Nagy L.G."/>
            <person name="Martin F."/>
            <person name="Kauserud H."/>
        </authorList>
    </citation>
    <scope>NUCLEOTIDE SEQUENCE</scope>
    <source>
        <strain evidence="1">CBHHK067</strain>
    </source>
</reference>
<organism evidence="1 2">
    <name type="scientific">Mycena rosella</name>
    <name type="common">Pink bonnet</name>
    <name type="synonym">Agaricus rosellus</name>
    <dbReference type="NCBI Taxonomy" id="1033263"/>
    <lineage>
        <taxon>Eukaryota</taxon>
        <taxon>Fungi</taxon>
        <taxon>Dikarya</taxon>
        <taxon>Basidiomycota</taxon>
        <taxon>Agaricomycotina</taxon>
        <taxon>Agaricomycetes</taxon>
        <taxon>Agaricomycetidae</taxon>
        <taxon>Agaricales</taxon>
        <taxon>Marasmiineae</taxon>
        <taxon>Mycenaceae</taxon>
        <taxon>Mycena</taxon>
    </lineage>
</organism>
<name>A0AAD7H203_MYCRO</name>
<proteinExistence type="predicted"/>